<evidence type="ECO:0000256" key="3">
    <source>
        <dbReference type="ARBA" id="ARBA00022630"/>
    </source>
</evidence>
<evidence type="ECO:0000313" key="8">
    <source>
        <dbReference type="EMBL" id="OGI90459.1"/>
    </source>
</evidence>
<accession>A0A1F6X8J8</accession>
<dbReference type="GO" id="GO:0006221">
    <property type="term" value="P:pyrimidine nucleotide biosynthetic process"/>
    <property type="evidence" value="ECO:0007669"/>
    <property type="project" value="UniProtKB-KW"/>
</dbReference>
<dbReference type="Proteomes" id="UP000176814">
    <property type="component" value="Unassembled WGS sequence"/>
</dbReference>
<proteinExistence type="predicted"/>
<gene>
    <name evidence="8" type="ORF">A2911_00640</name>
</gene>
<dbReference type="Gene3D" id="3.20.20.70">
    <property type="entry name" value="Aldolase class I"/>
    <property type="match status" value="1"/>
</dbReference>
<dbReference type="GO" id="GO:0004152">
    <property type="term" value="F:dihydroorotate dehydrogenase activity"/>
    <property type="evidence" value="ECO:0007669"/>
    <property type="project" value="TreeGrafter"/>
</dbReference>
<evidence type="ECO:0000259" key="7">
    <source>
        <dbReference type="Pfam" id="PF01180"/>
    </source>
</evidence>
<dbReference type="SUPFAM" id="SSF51395">
    <property type="entry name" value="FMN-linked oxidoreductases"/>
    <property type="match status" value="1"/>
</dbReference>
<dbReference type="InterPro" id="IPR050074">
    <property type="entry name" value="DHO_dehydrogenase"/>
</dbReference>
<keyword evidence="3" id="KW-0285">Flavoprotein</keyword>
<dbReference type="EMBL" id="MFUW01000011">
    <property type="protein sequence ID" value="OGI90459.1"/>
    <property type="molecule type" value="Genomic_DNA"/>
</dbReference>
<comment type="cofactor">
    <cofactor evidence="1">
        <name>FMN</name>
        <dbReference type="ChEBI" id="CHEBI:58210"/>
    </cofactor>
</comment>
<evidence type="ECO:0000256" key="1">
    <source>
        <dbReference type="ARBA" id="ARBA00001917"/>
    </source>
</evidence>
<keyword evidence="4" id="KW-0288">FMN</keyword>
<evidence type="ECO:0000256" key="5">
    <source>
        <dbReference type="ARBA" id="ARBA00022975"/>
    </source>
</evidence>
<evidence type="ECO:0000256" key="2">
    <source>
        <dbReference type="ARBA" id="ARBA00004725"/>
    </source>
</evidence>
<dbReference type="PANTHER" id="PTHR48109">
    <property type="entry name" value="DIHYDROOROTATE DEHYDROGENASE (QUINONE), MITOCHONDRIAL-RELATED"/>
    <property type="match status" value="1"/>
</dbReference>
<comment type="caution">
    <text evidence="8">The sequence shown here is derived from an EMBL/GenBank/DDBJ whole genome shotgun (WGS) entry which is preliminary data.</text>
</comment>
<organism evidence="8 9">
    <name type="scientific">Candidatus Nomurabacteria bacterium RIFCSPLOWO2_01_FULL_40_15</name>
    <dbReference type="NCBI Taxonomy" id="1801772"/>
    <lineage>
        <taxon>Bacteria</taxon>
        <taxon>Candidatus Nomuraibacteriota</taxon>
    </lineage>
</organism>
<evidence type="ECO:0000256" key="4">
    <source>
        <dbReference type="ARBA" id="ARBA00022643"/>
    </source>
</evidence>
<evidence type="ECO:0000313" key="9">
    <source>
        <dbReference type="Proteomes" id="UP000176814"/>
    </source>
</evidence>
<comment type="pathway">
    <text evidence="2">Pyrimidine metabolism; UMP biosynthesis via de novo pathway.</text>
</comment>
<sequence length="359" mass="39599">MLHVPFYDPNKTYEENFEEGPYGAFADMSVIENVQSRTLHQYDFLGFLVNSPFGIPAGPLINSNFCKSAFQKGFDICVYKTVRSGVFPCHPYPNVLSVKVAGNLTYDKVQSKLVADDNYFEPISITNSFGVPSKESKIWQEDVKKAITYANAGQVLVLSFMGTVKENQTKEEFIADYRLAAKLSKETGAKVLETNLSCPNIGNEGLVCYDLDMTEAICKEIKEEIGDTPLILKVGYFKNNEDIKKLAEIAGKYADGISAINTIPAEIVDKNGKQALPGASRAKSGVCGASIKWAGLEMVQKLDKVRKKAKAKFKIIGVGGVMSAEDFFEYRNAGADFVMSATGAMWNSYLAKEVKERLR</sequence>
<keyword evidence="5" id="KW-0665">Pyrimidine biosynthesis</keyword>
<evidence type="ECO:0000256" key="6">
    <source>
        <dbReference type="ARBA" id="ARBA00023002"/>
    </source>
</evidence>
<reference evidence="8 9" key="1">
    <citation type="journal article" date="2016" name="Nat. Commun.">
        <title>Thousands of microbial genomes shed light on interconnected biogeochemical processes in an aquifer system.</title>
        <authorList>
            <person name="Anantharaman K."/>
            <person name="Brown C.T."/>
            <person name="Hug L.A."/>
            <person name="Sharon I."/>
            <person name="Castelle C.J."/>
            <person name="Probst A.J."/>
            <person name="Thomas B.C."/>
            <person name="Singh A."/>
            <person name="Wilkins M.J."/>
            <person name="Karaoz U."/>
            <person name="Brodie E.L."/>
            <person name="Williams K.H."/>
            <person name="Hubbard S.S."/>
            <person name="Banfield J.F."/>
        </authorList>
    </citation>
    <scope>NUCLEOTIDE SEQUENCE [LARGE SCALE GENOMIC DNA]</scope>
</reference>
<feature type="domain" description="Dihydroorotate dehydrogenase catalytic" evidence="7">
    <location>
        <begin position="125"/>
        <end position="358"/>
    </location>
</feature>
<protein>
    <recommendedName>
        <fullName evidence="7">Dihydroorotate dehydrogenase catalytic domain-containing protein</fullName>
    </recommendedName>
</protein>
<dbReference type="Pfam" id="PF01180">
    <property type="entry name" value="DHO_dh"/>
    <property type="match status" value="1"/>
</dbReference>
<dbReference type="AlphaFoldDB" id="A0A1F6X8J8"/>
<name>A0A1F6X8J8_9BACT</name>
<keyword evidence="6" id="KW-0560">Oxidoreductase</keyword>
<dbReference type="PANTHER" id="PTHR48109:SF1">
    <property type="entry name" value="DIHYDROOROTATE DEHYDROGENASE (FUMARATE)"/>
    <property type="match status" value="1"/>
</dbReference>
<dbReference type="GO" id="GO:0006207">
    <property type="term" value="P:'de novo' pyrimidine nucleobase biosynthetic process"/>
    <property type="evidence" value="ECO:0007669"/>
    <property type="project" value="TreeGrafter"/>
</dbReference>
<dbReference type="InterPro" id="IPR005720">
    <property type="entry name" value="Dihydroorotate_DH_cat"/>
</dbReference>
<dbReference type="GO" id="GO:0005737">
    <property type="term" value="C:cytoplasm"/>
    <property type="evidence" value="ECO:0007669"/>
    <property type="project" value="InterPro"/>
</dbReference>
<dbReference type="InterPro" id="IPR013785">
    <property type="entry name" value="Aldolase_TIM"/>
</dbReference>